<dbReference type="InterPro" id="IPR000073">
    <property type="entry name" value="AB_hydrolase_1"/>
</dbReference>
<organism evidence="2 3">
    <name type="scientific">Gracilibacillus kekensis</name>
    <dbReference type="NCBI Taxonomy" id="1027249"/>
    <lineage>
        <taxon>Bacteria</taxon>
        <taxon>Bacillati</taxon>
        <taxon>Bacillota</taxon>
        <taxon>Bacilli</taxon>
        <taxon>Bacillales</taxon>
        <taxon>Bacillaceae</taxon>
        <taxon>Gracilibacillus</taxon>
    </lineage>
</organism>
<dbReference type="PANTHER" id="PTHR43433">
    <property type="entry name" value="HYDROLASE, ALPHA/BETA FOLD FAMILY PROTEIN"/>
    <property type="match status" value="1"/>
</dbReference>
<sequence>MPYTKDARRLYYQTVGKGTPIIFIAPPAMGHLTFHYQTLLKNDYRIITFDNRGDCRSTCPDHSMTFDDLVDDVNRIMEANDIQKAIICGYSNGGLIAQKFTITYPEKVIGLMLIGGYYAPKNILLRIEYHFGIWIAKKKSIPLLAKALSFNHFRDKKVAERMESEIKRTNPFLLKQQYQLGLDVSNEDLLHVIKVPLLLIYGANDKYVHDYQYYFRNQISEVDVAYVHRSKHQVPTKYFHECNAIIKEWTTRKGLLPLRYAKNIT</sequence>
<reference evidence="2 3" key="1">
    <citation type="submission" date="2016-11" db="EMBL/GenBank/DDBJ databases">
        <authorList>
            <person name="Jaros S."/>
            <person name="Januszkiewicz K."/>
            <person name="Wedrychowicz H."/>
        </authorList>
    </citation>
    <scope>NUCLEOTIDE SEQUENCE [LARGE SCALE GENOMIC DNA]</scope>
    <source>
        <strain evidence="2 3">CGMCC 1.10681</strain>
    </source>
</reference>
<dbReference type="InterPro" id="IPR029058">
    <property type="entry name" value="AB_hydrolase_fold"/>
</dbReference>
<dbReference type="Pfam" id="PF00561">
    <property type="entry name" value="Abhydrolase_1"/>
    <property type="match status" value="1"/>
</dbReference>
<keyword evidence="3" id="KW-1185">Reference proteome</keyword>
<dbReference type="Proteomes" id="UP000184184">
    <property type="component" value="Unassembled WGS sequence"/>
</dbReference>
<evidence type="ECO:0000259" key="1">
    <source>
        <dbReference type="Pfam" id="PF00561"/>
    </source>
</evidence>
<name>A0A1M7NTW4_9BACI</name>
<evidence type="ECO:0000313" key="2">
    <source>
        <dbReference type="EMBL" id="SHN07471.1"/>
    </source>
</evidence>
<accession>A0A1M7NTW4</accession>
<dbReference type="PRINTS" id="PR00111">
    <property type="entry name" value="ABHYDROLASE"/>
</dbReference>
<gene>
    <name evidence="2" type="ORF">SAMN05216179_1759</name>
</gene>
<dbReference type="GO" id="GO:0046503">
    <property type="term" value="P:glycerolipid catabolic process"/>
    <property type="evidence" value="ECO:0007669"/>
    <property type="project" value="TreeGrafter"/>
</dbReference>
<dbReference type="InterPro" id="IPR050471">
    <property type="entry name" value="AB_hydrolase"/>
</dbReference>
<dbReference type="RefSeq" id="WP_073201483.1">
    <property type="nucleotide sequence ID" value="NZ_FRCZ01000003.1"/>
</dbReference>
<dbReference type="OrthoDB" id="9805423at2"/>
<dbReference type="GO" id="GO:0004806">
    <property type="term" value="F:triacylglycerol lipase activity"/>
    <property type="evidence" value="ECO:0007669"/>
    <property type="project" value="TreeGrafter"/>
</dbReference>
<dbReference type="PANTHER" id="PTHR43433:SF5">
    <property type="entry name" value="AB HYDROLASE-1 DOMAIN-CONTAINING PROTEIN"/>
    <property type="match status" value="1"/>
</dbReference>
<evidence type="ECO:0000313" key="3">
    <source>
        <dbReference type="Proteomes" id="UP000184184"/>
    </source>
</evidence>
<protein>
    <submittedName>
        <fullName evidence="2">Pimeloyl-ACP methyl ester carboxylesterase</fullName>
    </submittedName>
</protein>
<dbReference type="AlphaFoldDB" id="A0A1M7NTW4"/>
<dbReference type="EMBL" id="FRCZ01000003">
    <property type="protein sequence ID" value="SHN07471.1"/>
    <property type="molecule type" value="Genomic_DNA"/>
</dbReference>
<dbReference type="Gene3D" id="3.40.50.1820">
    <property type="entry name" value="alpha/beta hydrolase"/>
    <property type="match status" value="1"/>
</dbReference>
<dbReference type="SUPFAM" id="SSF53474">
    <property type="entry name" value="alpha/beta-Hydrolases"/>
    <property type="match status" value="1"/>
</dbReference>
<feature type="domain" description="AB hydrolase-1" evidence="1">
    <location>
        <begin position="38"/>
        <end position="218"/>
    </location>
</feature>
<proteinExistence type="predicted"/>
<dbReference type="STRING" id="1027249.SAMN05216179_1759"/>